<accession>A0A383REE0</accession>
<sequence>MKTTVTSKPYSIRDFENDMARVSELMKGITPDFAEAFRSLAHSLEVGLNIEEMEESRGDGN</sequence>
<reference evidence="2" key="1">
    <citation type="submission" date="2018-08" db="EMBL/GenBank/DDBJ databases">
        <authorList>
            <person name="Chevrot R."/>
        </authorList>
    </citation>
    <scope>NUCLEOTIDE SEQUENCE [LARGE SCALE GENOMIC DNA]</scope>
</reference>
<name>A0A383REE0_PAEAL</name>
<dbReference type="Proteomes" id="UP000304148">
    <property type="component" value="Chromosome"/>
</dbReference>
<organism evidence="1 2">
    <name type="scientific">Paenibacillus alvei</name>
    <name type="common">Bacillus alvei</name>
    <dbReference type="NCBI Taxonomy" id="44250"/>
    <lineage>
        <taxon>Bacteria</taxon>
        <taxon>Bacillati</taxon>
        <taxon>Bacillota</taxon>
        <taxon>Bacilli</taxon>
        <taxon>Bacillales</taxon>
        <taxon>Paenibacillaceae</taxon>
        <taxon>Paenibacillus</taxon>
    </lineage>
</organism>
<gene>
    <name evidence="1" type="ORF">PBLR_13048</name>
</gene>
<evidence type="ECO:0000313" key="1">
    <source>
        <dbReference type="EMBL" id="SYX84626.1"/>
    </source>
</evidence>
<protein>
    <submittedName>
        <fullName evidence="1">Uncharacterized protein</fullName>
    </submittedName>
</protein>
<dbReference type="RefSeq" id="WP_138186498.1">
    <property type="nucleotide sequence ID" value="NZ_LS992241.1"/>
</dbReference>
<dbReference type="AlphaFoldDB" id="A0A383REE0"/>
<proteinExistence type="predicted"/>
<dbReference type="EMBL" id="LS992241">
    <property type="protein sequence ID" value="SYX84626.1"/>
    <property type="molecule type" value="Genomic_DNA"/>
</dbReference>
<evidence type="ECO:0000313" key="2">
    <source>
        <dbReference type="Proteomes" id="UP000304148"/>
    </source>
</evidence>